<evidence type="ECO:0000256" key="3">
    <source>
        <dbReference type="ARBA" id="ARBA00022989"/>
    </source>
</evidence>
<feature type="transmembrane region" description="Helical" evidence="6">
    <location>
        <begin position="232"/>
        <end position="251"/>
    </location>
</feature>
<feature type="transmembrane region" description="Helical" evidence="6">
    <location>
        <begin position="185"/>
        <end position="209"/>
    </location>
</feature>
<dbReference type="Proteomes" id="UP000007963">
    <property type="component" value="Unassembled WGS sequence"/>
</dbReference>
<accession>Q0CZP5</accession>
<evidence type="ECO:0000313" key="8">
    <source>
        <dbReference type="Proteomes" id="UP000007963"/>
    </source>
</evidence>
<feature type="transmembrane region" description="Helical" evidence="6">
    <location>
        <begin position="151"/>
        <end position="173"/>
    </location>
</feature>
<evidence type="ECO:0000256" key="6">
    <source>
        <dbReference type="SAM" id="Phobius"/>
    </source>
</evidence>
<dbReference type="InterPro" id="IPR011701">
    <property type="entry name" value="MFS"/>
</dbReference>
<evidence type="ECO:0008006" key="9">
    <source>
        <dbReference type="Google" id="ProtNLM"/>
    </source>
</evidence>
<dbReference type="OrthoDB" id="5141738at2759"/>
<organism evidence="7 8">
    <name type="scientific">Aspergillus terreus (strain NIH 2624 / FGSC A1156)</name>
    <dbReference type="NCBI Taxonomy" id="341663"/>
    <lineage>
        <taxon>Eukaryota</taxon>
        <taxon>Fungi</taxon>
        <taxon>Dikarya</taxon>
        <taxon>Ascomycota</taxon>
        <taxon>Pezizomycotina</taxon>
        <taxon>Eurotiomycetes</taxon>
        <taxon>Eurotiomycetidae</taxon>
        <taxon>Eurotiales</taxon>
        <taxon>Aspergillaceae</taxon>
        <taxon>Aspergillus</taxon>
        <taxon>Aspergillus subgen. Circumdati</taxon>
    </lineage>
</organism>
<dbReference type="AlphaFoldDB" id="Q0CZP5"/>
<dbReference type="eggNOG" id="KOG0255">
    <property type="taxonomic scope" value="Eukaryota"/>
</dbReference>
<dbReference type="Gene3D" id="1.20.1250.20">
    <property type="entry name" value="MFS general substrate transporter like domains"/>
    <property type="match status" value="1"/>
</dbReference>
<protein>
    <recommendedName>
        <fullName evidence="9">Major facilitator superfamily (MFS) profile domain-containing protein</fullName>
    </recommendedName>
</protein>
<dbReference type="VEuPathDB" id="FungiDB:ATEG_00839"/>
<feature type="region of interest" description="Disordered" evidence="5">
    <location>
        <begin position="369"/>
        <end position="396"/>
    </location>
</feature>
<comment type="subcellular location">
    <subcellularLocation>
        <location evidence="1">Membrane</location>
        <topology evidence="1">Multi-pass membrane protein</topology>
    </subcellularLocation>
</comment>
<evidence type="ECO:0000256" key="4">
    <source>
        <dbReference type="ARBA" id="ARBA00023136"/>
    </source>
</evidence>
<sequence>MASGLASSYPQLLVFRMFSGMAGVAPMTSAYGVYADLEADITARGRLCANLVTASQSAPIFGAFIGGFIAIPGWRWCCWFCLICAGITLPMSIFMPETFAPIILKRRAELLRKTTGKMNIVAPIELSHQGFKDKVTSNFSRPFHMLFTEPIVYCSAIFLSLTYAMGFVYLQAYPLIFKGIYGLDSAYTGICFLPIFVGIAIAHVLFIWYENFLANAKARNASWVDIEEYRRLPLACLGGPSYVVALFWISWTARSSIHWSVPALSGISFGIGWNINFQTLTNYVNDAYGIYSASANAAVTSCRCLFGAVLPLAVKPMFDHLGVNWGCSLLAFVSLAVSVVPFVFIYCGTGIRASSKFCRELQKLQEHEMKEASSDSEAGVAVINSRPKDVEKQDYR</sequence>
<dbReference type="Pfam" id="PF07690">
    <property type="entry name" value="MFS_1"/>
    <property type="match status" value="1"/>
</dbReference>
<gene>
    <name evidence="7" type="ORF">ATEG_00839</name>
</gene>
<dbReference type="GO" id="GO:0022857">
    <property type="term" value="F:transmembrane transporter activity"/>
    <property type="evidence" value="ECO:0007669"/>
    <property type="project" value="InterPro"/>
</dbReference>
<evidence type="ECO:0000256" key="1">
    <source>
        <dbReference type="ARBA" id="ARBA00004141"/>
    </source>
</evidence>
<feature type="compositionally biased region" description="Basic and acidic residues" evidence="5">
    <location>
        <begin position="386"/>
        <end position="396"/>
    </location>
</feature>
<dbReference type="STRING" id="341663.Q0CZP5"/>
<feature type="transmembrane region" description="Helical" evidence="6">
    <location>
        <begin position="322"/>
        <end position="347"/>
    </location>
</feature>
<evidence type="ECO:0000313" key="7">
    <source>
        <dbReference type="EMBL" id="EAU39485.1"/>
    </source>
</evidence>
<dbReference type="InterPro" id="IPR036259">
    <property type="entry name" value="MFS_trans_sf"/>
</dbReference>
<keyword evidence="2 6" id="KW-0812">Transmembrane</keyword>
<dbReference type="EMBL" id="CH476594">
    <property type="protein sequence ID" value="EAU39485.1"/>
    <property type="molecule type" value="Genomic_DNA"/>
</dbReference>
<feature type="transmembrane region" description="Helical" evidence="6">
    <location>
        <begin position="77"/>
        <end position="104"/>
    </location>
</feature>
<dbReference type="OMA" id="DAYHEYA"/>
<dbReference type="PANTHER" id="PTHR23502">
    <property type="entry name" value="MAJOR FACILITATOR SUPERFAMILY"/>
    <property type="match status" value="1"/>
</dbReference>
<dbReference type="SUPFAM" id="SSF103473">
    <property type="entry name" value="MFS general substrate transporter"/>
    <property type="match status" value="1"/>
</dbReference>
<evidence type="ECO:0000256" key="5">
    <source>
        <dbReference type="SAM" id="MobiDB-lite"/>
    </source>
</evidence>
<dbReference type="PANTHER" id="PTHR23502:SF74">
    <property type="entry name" value="MAJOR FACILITATOR SUPERFAMILY (MFS) PROFILE DOMAIN-CONTAINING PROTEIN"/>
    <property type="match status" value="1"/>
</dbReference>
<reference evidence="8" key="1">
    <citation type="submission" date="2005-09" db="EMBL/GenBank/DDBJ databases">
        <title>Annotation of the Aspergillus terreus NIH2624 genome.</title>
        <authorList>
            <person name="Birren B.W."/>
            <person name="Lander E.S."/>
            <person name="Galagan J.E."/>
            <person name="Nusbaum C."/>
            <person name="Devon K."/>
            <person name="Henn M."/>
            <person name="Ma L.-J."/>
            <person name="Jaffe D.B."/>
            <person name="Butler J."/>
            <person name="Alvarez P."/>
            <person name="Gnerre S."/>
            <person name="Grabherr M."/>
            <person name="Kleber M."/>
            <person name="Mauceli E.W."/>
            <person name="Brockman W."/>
            <person name="Rounsley S."/>
            <person name="Young S.K."/>
            <person name="LaButti K."/>
            <person name="Pushparaj V."/>
            <person name="DeCaprio D."/>
            <person name="Crawford M."/>
            <person name="Koehrsen M."/>
            <person name="Engels R."/>
            <person name="Montgomery P."/>
            <person name="Pearson M."/>
            <person name="Howarth C."/>
            <person name="Larson L."/>
            <person name="Luoma S."/>
            <person name="White J."/>
            <person name="Alvarado L."/>
            <person name="Kodira C.D."/>
            <person name="Zeng Q."/>
            <person name="Oleary S."/>
            <person name="Yandava C."/>
            <person name="Denning D.W."/>
            <person name="Nierman W.C."/>
            <person name="Milne T."/>
            <person name="Madden K."/>
        </authorList>
    </citation>
    <scope>NUCLEOTIDE SEQUENCE [LARGE SCALE GENOMIC DNA]</scope>
    <source>
        <strain evidence="8">NIH 2624 / FGSC A1156</strain>
    </source>
</reference>
<keyword evidence="4 6" id="KW-0472">Membrane</keyword>
<name>Q0CZP5_ASPTN</name>
<feature type="transmembrane region" description="Helical" evidence="6">
    <location>
        <begin position="47"/>
        <end position="71"/>
    </location>
</feature>
<feature type="transmembrane region" description="Helical" evidence="6">
    <location>
        <begin position="288"/>
        <end position="310"/>
    </location>
</feature>
<feature type="transmembrane region" description="Helical" evidence="6">
    <location>
        <begin position="12"/>
        <end position="35"/>
    </location>
</feature>
<feature type="transmembrane region" description="Helical" evidence="6">
    <location>
        <begin position="257"/>
        <end position="276"/>
    </location>
</feature>
<dbReference type="GO" id="GO:0005886">
    <property type="term" value="C:plasma membrane"/>
    <property type="evidence" value="ECO:0007669"/>
    <property type="project" value="TreeGrafter"/>
</dbReference>
<dbReference type="RefSeq" id="XP_001210925.1">
    <property type="nucleotide sequence ID" value="XM_001210925.1"/>
</dbReference>
<dbReference type="GeneID" id="4355600"/>
<keyword evidence="3 6" id="KW-1133">Transmembrane helix</keyword>
<evidence type="ECO:0000256" key="2">
    <source>
        <dbReference type="ARBA" id="ARBA00022692"/>
    </source>
</evidence>
<dbReference type="HOGENOM" id="CLU_008455_11_2_1"/>
<proteinExistence type="predicted"/>